<dbReference type="GO" id="GO:0005975">
    <property type="term" value="P:carbohydrate metabolic process"/>
    <property type="evidence" value="ECO:0007669"/>
    <property type="project" value="InterPro"/>
</dbReference>
<sequence length="291" mass="33560">MKMENERLCIEISEHGAEVTRIYDKKKETELLWEGNPTYWKRHSPILFPNVGKTYKNKVKINGISYPTSGHGFARDNDFKCICTKPDKAAFLFSSGEETKEVYPFDFELIVTYILKENSLIVKWEVHNTGDDDMYFTIGGHPAFRFQKADEKKTDYKLRFPDKKALEYILVDLSECVADPGTVYKLELEDGFCALNEEMFEHDALIFDGGQFDEVWLCHKGGEPYVGMKCKGFPNFGIWSVKDAPFVCLEPWMGRCDDVGFDKELSEKPYINKVKPGESFEQSYEILTAEC</sequence>
<proteinExistence type="predicted"/>
<dbReference type="Gene3D" id="2.70.98.10">
    <property type="match status" value="1"/>
</dbReference>
<dbReference type="GO" id="GO:0030246">
    <property type="term" value="F:carbohydrate binding"/>
    <property type="evidence" value="ECO:0007669"/>
    <property type="project" value="InterPro"/>
</dbReference>
<evidence type="ECO:0000313" key="1">
    <source>
        <dbReference type="EMBL" id="CUN49907.1"/>
    </source>
</evidence>
<dbReference type="CDD" id="cd09024">
    <property type="entry name" value="Aldose_epim_lacX"/>
    <property type="match status" value="1"/>
</dbReference>
<dbReference type="InterPro" id="IPR008183">
    <property type="entry name" value="Aldose_1/G6P_1-epimerase"/>
</dbReference>
<evidence type="ECO:0000313" key="2">
    <source>
        <dbReference type="Proteomes" id="UP000095787"/>
    </source>
</evidence>
<dbReference type="Pfam" id="PF01263">
    <property type="entry name" value="Aldose_epim"/>
    <property type="match status" value="1"/>
</dbReference>
<dbReference type="PANTHER" id="PTHR11122:SF13">
    <property type="entry name" value="GLUCOSE-6-PHOSPHATE 1-EPIMERASE"/>
    <property type="match status" value="1"/>
</dbReference>
<dbReference type="GO" id="GO:0016853">
    <property type="term" value="F:isomerase activity"/>
    <property type="evidence" value="ECO:0007669"/>
    <property type="project" value="InterPro"/>
</dbReference>
<dbReference type="InterPro" id="IPR014718">
    <property type="entry name" value="GH-type_carb-bd"/>
</dbReference>
<dbReference type="SUPFAM" id="SSF74650">
    <property type="entry name" value="Galactose mutarotase-like"/>
    <property type="match status" value="1"/>
</dbReference>
<gene>
    <name evidence="1" type="ORF">ERS852456_00066</name>
</gene>
<dbReference type="Proteomes" id="UP000095787">
    <property type="component" value="Unassembled WGS sequence"/>
</dbReference>
<name>A0A173XGC5_9FIRM</name>
<dbReference type="InterPro" id="IPR011013">
    <property type="entry name" value="Gal_mutarotase_sf_dom"/>
</dbReference>
<dbReference type="PANTHER" id="PTHR11122">
    <property type="entry name" value="APOSPORY-ASSOCIATED PROTEIN C-RELATED"/>
    <property type="match status" value="1"/>
</dbReference>
<dbReference type="RefSeq" id="WP_004847403.1">
    <property type="nucleotide sequence ID" value="NZ_AP028249.1"/>
</dbReference>
<dbReference type="InterPro" id="IPR037481">
    <property type="entry name" value="LacX"/>
</dbReference>
<reference evidence="1 2" key="1">
    <citation type="submission" date="2015-09" db="EMBL/GenBank/DDBJ databases">
        <authorList>
            <consortium name="Pathogen Informatics"/>
        </authorList>
    </citation>
    <scope>NUCLEOTIDE SEQUENCE [LARGE SCALE GENOMIC DNA]</scope>
    <source>
        <strain evidence="1 2">2789STDY5834841</strain>
    </source>
</reference>
<protein>
    <submittedName>
        <fullName evidence="1">Aldose 1-epimerase</fullName>
    </submittedName>
</protein>
<dbReference type="EMBL" id="CYZO01000001">
    <property type="protein sequence ID" value="CUN49907.1"/>
    <property type="molecule type" value="Genomic_DNA"/>
</dbReference>
<accession>A0A173XGC5</accession>
<dbReference type="AlphaFoldDB" id="A0A173XGC5"/>
<organism evidence="1 2">
    <name type="scientific">[Ruminococcus] torques</name>
    <dbReference type="NCBI Taxonomy" id="33039"/>
    <lineage>
        <taxon>Bacteria</taxon>
        <taxon>Bacillati</taxon>
        <taxon>Bacillota</taxon>
        <taxon>Clostridia</taxon>
        <taxon>Lachnospirales</taxon>
        <taxon>Lachnospiraceae</taxon>
        <taxon>Mediterraneibacter</taxon>
    </lineage>
</organism>